<name>K2RKW5_MACPH</name>
<dbReference type="VEuPathDB" id="FungiDB:MPH_07471"/>
<dbReference type="InParanoid" id="K2RKW5"/>
<comment type="caution">
    <text evidence="2">The sequence shown here is derived from an EMBL/GenBank/DDBJ whole genome shotgun (WGS) entry which is preliminary data.</text>
</comment>
<evidence type="ECO:0000313" key="2">
    <source>
        <dbReference type="EMBL" id="EKG15343.1"/>
    </source>
</evidence>
<organism evidence="2 3">
    <name type="scientific">Macrophomina phaseolina (strain MS6)</name>
    <name type="common">Charcoal rot fungus</name>
    <dbReference type="NCBI Taxonomy" id="1126212"/>
    <lineage>
        <taxon>Eukaryota</taxon>
        <taxon>Fungi</taxon>
        <taxon>Dikarya</taxon>
        <taxon>Ascomycota</taxon>
        <taxon>Pezizomycotina</taxon>
        <taxon>Dothideomycetes</taxon>
        <taxon>Dothideomycetes incertae sedis</taxon>
        <taxon>Botryosphaeriales</taxon>
        <taxon>Botryosphaeriaceae</taxon>
        <taxon>Macrophomina</taxon>
    </lineage>
</organism>
<evidence type="ECO:0000256" key="1">
    <source>
        <dbReference type="SAM" id="SignalP"/>
    </source>
</evidence>
<dbReference type="EMBL" id="AHHD01000302">
    <property type="protein sequence ID" value="EKG15343.1"/>
    <property type="molecule type" value="Genomic_DNA"/>
</dbReference>
<evidence type="ECO:0000313" key="3">
    <source>
        <dbReference type="Proteomes" id="UP000007129"/>
    </source>
</evidence>
<reference evidence="2 3" key="1">
    <citation type="journal article" date="2012" name="BMC Genomics">
        <title>Tools to kill: Genome of one of the most destructive plant pathogenic fungi Macrophomina phaseolina.</title>
        <authorList>
            <person name="Islam M.S."/>
            <person name="Haque M.S."/>
            <person name="Islam M.M."/>
            <person name="Emdad E.M."/>
            <person name="Halim A."/>
            <person name="Hossen Q.M.M."/>
            <person name="Hossain M.Z."/>
            <person name="Ahmed B."/>
            <person name="Rahim S."/>
            <person name="Rahman M.S."/>
            <person name="Alam M.M."/>
            <person name="Hou S."/>
            <person name="Wan X."/>
            <person name="Saito J.A."/>
            <person name="Alam M."/>
        </authorList>
    </citation>
    <scope>NUCLEOTIDE SEQUENCE [LARGE SCALE GENOMIC DNA]</scope>
    <source>
        <strain evidence="2 3">MS6</strain>
    </source>
</reference>
<dbReference type="AlphaFoldDB" id="K2RKW5"/>
<sequence length="137" mass="16013">MLLLIIVSYLLIFIKHGSYSLCITFPVQKQLCPSHSLQNLHCLIEWTRCYSAIWVFSISNIAQWRSRIFIIDDSSYNNPTYFLKQSFGAVHLFHPHYLLPFEAAPISGPIEKHRCPYTHYRMSKHQCSSPPFFSFAL</sequence>
<dbReference type="HOGENOM" id="CLU_1865483_0_0_1"/>
<proteinExistence type="predicted"/>
<feature type="signal peptide" evidence="1">
    <location>
        <begin position="1"/>
        <end position="20"/>
    </location>
</feature>
<keyword evidence="1" id="KW-0732">Signal</keyword>
<gene>
    <name evidence="2" type="ORF">MPH_07471</name>
</gene>
<protein>
    <submittedName>
        <fullName evidence="2">Uncharacterized protein</fullName>
    </submittedName>
</protein>
<accession>K2RKW5</accession>
<feature type="chain" id="PRO_5003863806" evidence="1">
    <location>
        <begin position="21"/>
        <end position="137"/>
    </location>
</feature>
<dbReference type="Proteomes" id="UP000007129">
    <property type="component" value="Unassembled WGS sequence"/>
</dbReference>